<dbReference type="GO" id="GO:0016020">
    <property type="term" value="C:membrane"/>
    <property type="evidence" value="ECO:0007669"/>
    <property type="project" value="UniProtKB-SubCell"/>
</dbReference>
<protein>
    <submittedName>
        <fullName evidence="8">Uncharacterized protein</fullName>
    </submittedName>
</protein>
<keyword evidence="2" id="KW-0812">Transmembrane</keyword>
<dbReference type="EMBL" id="JAEHOE010000068">
    <property type="protein sequence ID" value="KAG2489893.1"/>
    <property type="molecule type" value="Genomic_DNA"/>
</dbReference>
<evidence type="ECO:0000256" key="6">
    <source>
        <dbReference type="ARBA" id="ARBA00023180"/>
    </source>
</evidence>
<evidence type="ECO:0000313" key="9">
    <source>
        <dbReference type="Proteomes" id="UP000612055"/>
    </source>
</evidence>
<organism evidence="8 9">
    <name type="scientific">Edaphochlamys debaryana</name>
    <dbReference type="NCBI Taxonomy" id="47281"/>
    <lineage>
        <taxon>Eukaryota</taxon>
        <taxon>Viridiplantae</taxon>
        <taxon>Chlorophyta</taxon>
        <taxon>core chlorophytes</taxon>
        <taxon>Chlorophyceae</taxon>
        <taxon>CS clade</taxon>
        <taxon>Chlamydomonadales</taxon>
        <taxon>Chlamydomonadales incertae sedis</taxon>
        <taxon>Edaphochlamys</taxon>
    </lineage>
</organism>
<evidence type="ECO:0000256" key="3">
    <source>
        <dbReference type="ARBA" id="ARBA00022968"/>
    </source>
</evidence>
<comment type="caution">
    <text evidence="8">The sequence shown here is derived from an EMBL/GenBank/DDBJ whole genome shotgun (WGS) entry which is preliminary data.</text>
</comment>
<evidence type="ECO:0000256" key="4">
    <source>
        <dbReference type="ARBA" id="ARBA00022989"/>
    </source>
</evidence>
<dbReference type="GO" id="GO:0015020">
    <property type="term" value="F:glucuronosyltransferase activity"/>
    <property type="evidence" value="ECO:0007669"/>
    <property type="project" value="TreeGrafter"/>
</dbReference>
<reference evidence="8" key="1">
    <citation type="journal article" date="2020" name="bioRxiv">
        <title>Comparative genomics of Chlamydomonas.</title>
        <authorList>
            <person name="Craig R.J."/>
            <person name="Hasan A.R."/>
            <person name="Ness R.W."/>
            <person name="Keightley P.D."/>
        </authorList>
    </citation>
    <scope>NUCLEOTIDE SEQUENCE</scope>
    <source>
        <strain evidence="8">CCAP 11/70</strain>
    </source>
</reference>
<accession>A0A835XVM3</accession>
<evidence type="ECO:0000256" key="5">
    <source>
        <dbReference type="ARBA" id="ARBA00023136"/>
    </source>
</evidence>
<comment type="subcellular location">
    <subcellularLocation>
        <location evidence="1">Membrane</location>
        <topology evidence="1">Single-pass type II membrane protein</topology>
    </subcellularLocation>
</comment>
<evidence type="ECO:0000313" key="8">
    <source>
        <dbReference type="EMBL" id="KAG2489893.1"/>
    </source>
</evidence>
<dbReference type="InterPro" id="IPR051292">
    <property type="entry name" value="Xyl/GlcA_transferase"/>
</dbReference>
<dbReference type="GO" id="GO:0042285">
    <property type="term" value="F:xylosyltransferase activity"/>
    <property type="evidence" value="ECO:0007669"/>
    <property type="project" value="TreeGrafter"/>
</dbReference>
<feature type="compositionally biased region" description="Low complexity" evidence="7">
    <location>
        <begin position="56"/>
        <end position="70"/>
    </location>
</feature>
<dbReference type="OrthoDB" id="411524at2759"/>
<keyword evidence="4" id="KW-1133">Transmembrane helix</keyword>
<feature type="compositionally biased region" description="Basic residues" evidence="7">
    <location>
        <begin position="43"/>
        <end position="54"/>
    </location>
</feature>
<dbReference type="AlphaFoldDB" id="A0A835XVM3"/>
<name>A0A835XVM3_9CHLO</name>
<evidence type="ECO:0000256" key="1">
    <source>
        <dbReference type="ARBA" id="ARBA00004606"/>
    </source>
</evidence>
<dbReference type="PANTHER" id="PTHR12270:SF52">
    <property type="entry name" value="GLYCOSYLTRANSFERASE-LIKE PROTEIN GNT13-RELATED"/>
    <property type="match status" value="1"/>
</dbReference>
<evidence type="ECO:0000256" key="2">
    <source>
        <dbReference type="ARBA" id="ARBA00022692"/>
    </source>
</evidence>
<sequence length="447" mass="47270">MASLDRLPLLEAQCKSFPGPLSAAIYLPLLLATGAGPAGPSPWRRHRRGRRRAPRGAESGSGAGRHSAGAHYDTAGRLREAIETLEALFSRLESAPSACAPVLALYSERLADPALAALMPTNALRNAALLPAATPLAAMVDADLSASAGLGGLVGNGSWASDLVARAQRSRSVWLLPAWETARSLGEAGGHGVAGEALAGDKAALARLWLGEAAAQALASAGRSGPCTAGQHGSGSSSASAAAASAGSTACGQLAAAAAADAAGAGPPGSGRLYPFALREFAGGHGPTDYLRFLTTDEPYKVPYVEGFEPWFVADRFALLPYDELFRGWYGDKISQVKHQAAHRFAFHVLPGAWLVHRPHAPAPAAAIFRREAGAQAHGVNALLQKTVRRFVRRSKFDHYVTHNRNLDYWQRRGQARGTYEPQRSAGFERCRSLLPWWREGGQERAD</sequence>
<dbReference type="Proteomes" id="UP000612055">
    <property type="component" value="Unassembled WGS sequence"/>
</dbReference>
<keyword evidence="3" id="KW-0735">Signal-anchor</keyword>
<keyword evidence="9" id="KW-1185">Reference proteome</keyword>
<dbReference type="PANTHER" id="PTHR12270">
    <property type="entry name" value="GLYCOSYLTRANSFERASE-RELATED"/>
    <property type="match status" value="1"/>
</dbReference>
<gene>
    <name evidence="8" type="ORF">HYH03_011695</name>
</gene>
<evidence type="ECO:0000256" key="7">
    <source>
        <dbReference type="SAM" id="MobiDB-lite"/>
    </source>
</evidence>
<proteinExistence type="predicted"/>
<keyword evidence="5" id="KW-0472">Membrane</keyword>
<feature type="region of interest" description="Disordered" evidence="7">
    <location>
        <begin position="37"/>
        <end position="70"/>
    </location>
</feature>
<keyword evidence="6" id="KW-0325">Glycoprotein</keyword>
<dbReference type="Pfam" id="PF13896">
    <property type="entry name" value="Glyco_transf_49"/>
    <property type="match status" value="1"/>
</dbReference>
<dbReference type="GO" id="GO:0035269">
    <property type="term" value="P:protein O-linked glycosylation via mannose"/>
    <property type="evidence" value="ECO:0007669"/>
    <property type="project" value="TreeGrafter"/>
</dbReference>